<evidence type="ECO:0000256" key="2">
    <source>
        <dbReference type="SAM" id="SignalP"/>
    </source>
</evidence>
<protein>
    <submittedName>
        <fullName evidence="4">Autotransporter-associated beta strand protein</fullName>
    </submittedName>
</protein>
<feature type="signal peptide" evidence="2">
    <location>
        <begin position="1"/>
        <end position="30"/>
    </location>
</feature>
<proteinExistence type="predicted"/>
<dbReference type="InterPro" id="IPR036709">
    <property type="entry name" value="Autotransporte_beta_dom_sf"/>
</dbReference>
<comment type="caution">
    <text evidence="4">The sequence shown here is derived from an EMBL/GenBank/DDBJ whole genome shotgun (WGS) entry which is preliminary data.</text>
</comment>
<keyword evidence="5" id="KW-1185">Reference proteome</keyword>
<gene>
    <name evidence="4" type="ORF">FHR20_002930</name>
</gene>
<feature type="domain" description="Autotransporter" evidence="3">
    <location>
        <begin position="3639"/>
        <end position="3911"/>
    </location>
</feature>
<dbReference type="InterPro" id="IPR011050">
    <property type="entry name" value="Pectin_lyase_fold/virulence"/>
</dbReference>
<organism evidence="4 5">
    <name type="scientific">Sphingomonas leidyi</name>
    <dbReference type="NCBI Taxonomy" id="68569"/>
    <lineage>
        <taxon>Bacteria</taxon>
        <taxon>Pseudomonadati</taxon>
        <taxon>Pseudomonadota</taxon>
        <taxon>Alphaproteobacteria</taxon>
        <taxon>Sphingomonadales</taxon>
        <taxon>Sphingomonadaceae</taxon>
        <taxon>Sphingomonas</taxon>
    </lineage>
</organism>
<sequence>MTAATKRNVRRTLLASTALIAAAAALPAQAQTQIASPQHGGAIAGAGAETVEDNTPAGGGIFVMSAGAPITFTDVTIANTTGAGPTVGQAANAIGLVNTNPTSQSITLNGSNSFATTQSGGTAFRAQTLNGDLTLTLNGGTQRFSGTDGLHLRAMDAIDVVNNGGPLTISATGGAGVYSRANNGAATLNLGTVSVAGGASTGIYAYGYAGANVTTGGGTISALTGIDARSAGVTTILSGSTIIGTGTAQSVGITGFGESSSSARFDITSNGAISNVNTGIYFENRMGLAGNVIRVNASIDAVSAGIDTGSSTATDIHVGSDATVQGGVSGIARSSAGTTNNSGTVRGGVGITSTVASSVVNSGLIQGSTFGVNFLAGGTLTNNAGATINGGGNGVNVAGAAGTIENRGTIGVGNAAGIMLNAGGTATNYGTINASGNNSTGLRSTGAASTLDNRGTITANIGIRTDASGSTLNNSGTINSTSFAIYVPSGTATLTNSGSVNGAIGATLNGGGSITNTGSLIGVSYGITSAGAATTVVNSGTISGGSGAISLSAYNDIVTLNPGSVTIGSISLSSGDDTLNIMTGATFGALAGGAGTDTLVLGGTTTGTLDLANVATFEILNKVGSGTWTLNGAAASPAMVIGAGNGTPSGTLVFNGSGLTGAITVNGAILRATSAGAFGTGRITAIDPTIQYGATGTYTNQIILASADPTNDPTRLEADSGVVATLTGQLLEQGTGQPLVIGGSGTIVLTNQNNFWSGGTRILAGATLQGMGTALGNGYNPIANDGTIIFDETGTYTQIGAISGSGGVVKRGSGMLLFSSANNYAGATTIEAGTLQLTSVGALSGTSGIALTGATAVLDNNSSDGAVLNNLSGVAGSQVLLRGKSTTLANSANTIFAGTLSGTSSGGITKAGSGTLTLSGNNSGLTAPLLISAGTIALIDAGSLASAGYIAVNGGGFDISGVGGTGTSINDLRGSGGSVILGDKRLTIVNGSYGNSYAGVISGTGGVTLSSGIATLAGANSYSGTTVIASGAQLNLSGAGSLANSDVTANGFFQLLNADATVRSLSGGSPMSATFINGNTLTVTHGGTYAGQLNGSGTLSLTGGTFVYTGSGGPSTIALNGGNFTLGDGGTSGYVSGTPFVLNAGTLTINHSDNYAVGYTGGAGNFVQAGTGLTQLWHNTWTGTTTAAAGILQLNYGDAIADTSDLIVLSGATAQLFGGSETVGSLSGAGVFDLNGNGLTLGNGGNFSGLIRDSYSSGSLSVLAGTLTLTGDSSFAGTTYLHGDANLTLGNGGTSGSLAGLISFGTGTLTINRSDGMTINGLLGAGRLVQAGAGTTHLSGTGGFTGATVIEAGTLFLDDGQALRGSSSVALDGAGSVLDASATATSAAINNLSGVSGSVVRVGISGLALSTTQDTNFAGTFDAPAPNAINFGGTATLTLTGQSDVRRAGIASGTLAMSGAGTLGASTDLQMSAGATLDLTARTGGTYALANLGGAGGTVKLGSNVLAIGNAVPGHDFGGAIQGSGGVHLSGGNWGLAAGQAYTGATTIDAGATLALFGAGSFASGNVAVAGTLDLQRMSDTLTLATLSGAGTVTLGNRSLVINGNGGQSDFAGTVTGGTGGVTIGSGIQRVTTNWTNSGTTRLLGDASLILGNGGTGGSVGGPIVLETGTLTVDRSDVASINGLSGGGTFVQAGTGTTLVTNAYGFTGDAVIQSGTLSLNDSTSFSNVASVSLTGAGTVLKVGQSGFGATNIHNLSGVAGSTVLIGSKGLYVGSNASTMFAGTLDSLGGDLTLGGPETLTLTGWNALNRINLNSGTLALAGNGRLGDTARLFLQGGTFDASGVSTQMAQFASLGGDRGIVALGGARLTLLDANDHFGGTITGTGGLTIAGGNLMLTGASSYSGDTVIDSGATLALRNTFDFNTGDVLTSGSIANSAVTVNGFFDLGNLVGNARVASLSGGGSVQLGFGDLDVGGDNADTSFSGAILGPGRVRKEGTGTWTLSGQNELSRLLVFDGTVALAGDGTIGADAEVAIAFGSLDISGITADSLAIGDLSDNGAVHLGGKTLEITNGYQVYGGVMDGTGGVHILGGDGQFSATQLYTGTTTVDAGAGLYLLGFDGALTGAAQIDGTLDISLHAGAARIGGLSGSGTVLLGTNSLTLTGGGSFSGEVSGDGGLIFAAGSSTLAGANSYAGTTTIDTGATLALRGTVGAGAVIANGAFDISGAAGDVTIANLSGGGTVALGTNDLMLGGDNLDSLFSGVIGGSGGLVKTGTGVLTLSGANRYTGLTTVQDGTLRLGAAGVLADDSTLEVLNGATLDMNGFDETVASFTIRGNLVGAGTLTAALYNFLGGTIDHDLGGGAIHQISGTTLLNGSSAGSAVHVEGGALVLGADDRLADTALVTIASGATLDLQGFGDTVGSLALAGVLNGTGTLTAGTYALDGALVNANLGIGTLVQHSGLSLLNGTAVTEVVRVDGGTLRLGASDRLADTSAVAVGTGATLDLQGYNDTVASLALGGTLAGTGTLTAGTYSLDSATVGANLGAGTLVQHSGTSFLNGSAAAEVVRVDGGTLRLGASDRLADTAAVTVANGATLALQGYGDTIGTLALAGTLSGTGTLSAGTYALDGATVGANLGAGTLVQRSGTSFLNGRAAAGNVRVDGGTLRLGASDRLADTAAVTVANGATLALQGFSDTVGTLALAGTLAGTGTLTAGTYTLDSATLDANLGAGTLIQRSGTSFLSGIAQAETVRVDGGTLRLGASDRLADTAAVTVANGATLALQGFSDTVGTLALAGTLSGTGTLAAGTYTLDSATLDANLGAGTLVQRSGISLLNGTTSAQTVEIDGGTLRLGGSNRLADNALIMVASGTTLDLQGFSDTIGSLALSGTLSGAGTLSAARYTLNGATVNANLAGGTLAQASGTSILAGTATGTNAVIAGGTLRIGNGGTAGWLTGDVAVNGALVFDRSDAVTYAGALSGNGSVSQAQGSLTLSGGSGGFGGTFTASGAGLAVTGQFGNADAHLNVASGTLSGAGSIGGTVTLADGAHLAGISGSTLSMGALVLGSGSMVDITLGQPSTSALFAIAGDLTLDGTLNVATQPGYGTGIYRLFSYGGALTDKGLALGTGTGDLFVQTANAGQVNLVNSSGVTLSFWDGGIAANHDNGRIEGGSGAWSLGTRNWTDANGALNGPMQPVPGFAVFQGNGGTVTIDNGAGQVGATGMQFAVSGYTLAGGALALSGDQAIVRVGDGTAAGAGIGATIASALTGAAALVKTDLGTLTLTGANSYAGGTIVQAGTLIGNAASIRGNVQNAGTVVFDQAGNASFAGTTGGAGGYMKSGAGALTLTAASSGNWRVTGGSLVSTSTLFTGNLDLGAGTSFVFDQAVNGSYAGTLTGAGSVLFRGGGTVLLTGNSAGFAGVTTIGSLLSVNGTLGGTIDVLAGGRLQGNGTIGASRIAGTVAPGNSIGTLTVAGNLSFLSGSTYEVEANASGQSDKIVVNGSASIQSGAVVSVLAADGNYAVNTSYTILTATGGLTGTFSSVTSNLAFLTPSLAYGANAVTLSLKRNTIDFASVAQTRNQRGVGTAVEALGLGNTVYDAVVALTAPEARAAFDQLSGSDYASMRGRLLDDSRFTREAMLARGDLAGEEGLSVWGTALGNWGSMHDGALAQGYDRDLKGFLAGFDAGFGGHWRAGLVTGYDASELRTGNATHKADTYHAGGYLAGSYGIASVQLGAAYAWNDVRSQRRIGFGGLHQALGDRYHANTAQVFGEVAVKGELGGVALQPFAGLAWVRLQGSDIAEQGGAAALHGGQRDQSMTYGSFGLRTNMALGGGALRFKGSAALRHAFGDTVPVIDLGFATGPGFVTAGNALDRDNAVVDAGLELDLARHVTLGISYAGSYGTRATDHGARAALSWRF</sequence>
<dbReference type="InterPro" id="IPR006311">
    <property type="entry name" value="TAT_signal"/>
</dbReference>
<dbReference type="NCBIfam" id="TIGR02601">
    <property type="entry name" value="autotrns_rpt"/>
    <property type="match status" value="5"/>
</dbReference>
<dbReference type="SUPFAM" id="SSF103515">
    <property type="entry name" value="Autotransporter"/>
    <property type="match status" value="1"/>
</dbReference>
<reference evidence="4 5" key="1">
    <citation type="submission" date="2020-03" db="EMBL/GenBank/DDBJ databases">
        <title>Genomic Encyclopedia of Type Strains, Phase IV (KMG-IV): sequencing the most valuable type-strain genomes for metagenomic binning, comparative biology and taxonomic classification.</title>
        <authorList>
            <person name="Goeker M."/>
        </authorList>
    </citation>
    <scope>NUCLEOTIDE SEQUENCE [LARGE SCALE GENOMIC DNA]</scope>
    <source>
        <strain evidence="4 5">DSM 4733</strain>
    </source>
</reference>
<dbReference type="InterPro" id="IPR005546">
    <property type="entry name" value="Autotransporte_beta"/>
</dbReference>
<feature type="chain" id="PRO_5031234436" evidence="2">
    <location>
        <begin position="31"/>
        <end position="3911"/>
    </location>
</feature>
<keyword evidence="1 2" id="KW-0732">Signal</keyword>
<name>A0A7X5ZWZ1_9SPHN</name>
<dbReference type="InterPro" id="IPR013425">
    <property type="entry name" value="Autotrns_rpt"/>
</dbReference>
<evidence type="ECO:0000313" key="4">
    <source>
        <dbReference type="EMBL" id="NIJ65968.1"/>
    </source>
</evidence>
<accession>A0A7X5ZWZ1</accession>
<dbReference type="PROSITE" id="PS51208">
    <property type="entry name" value="AUTOTRANSPORTER"/>
    <property type="match status" value="1"/>
</dbReference>
<dbReference type="Proteomes" id="UP000564677">
    <property type="component" value="Unassembled WGS sequence"/>
</dbReference>
<dbReference type="SMART" id="SM00869">
    <property type="entry name" value="Autotransporter"/>
    <property type="match status" value="1"/>
</dbReference>
<evidence type="ECO:0000313" key="5">
    <source>
        <dbReference type="Proteomes" id="UP000564677"/>
    </source>
</evidence>
<evidence type="ECO:0000259" key="3">
    <source>
        <dbReference type="PROSITE" id="PS51208"/>
    </source>
</evidence>
<dbReference type="Pfam" id="PF12951">
    <property type="entry name" value="PATR"/>
    <property type="match status" value="12"/>
</dbReference>
<evidence type="ECO:0000256" key="1">
    <source>
        <dbReference type="ARBA" id="ARBA00022729"/>
    </source>
</evidence>
<dbReference type="PROSITE" id="PS51318">
    <property type="entry name" value="TAT"/>
    <property type="match status" value="1"/>
</dbReference>
<dbReference type="EMBL" id="JAASQV010000002">
    <property type="protein sequence ID" value="NIJ65968.1"/>
    <property type="molecule type" value="Genomic_DNA"/>
</dbReference>
<dbReference type="SUPFAM" id="SSF51126">
    <property type="entry name" value="Pectin lyase-like"/>
    <property type="match status" value="7"/>
</dbReference>